<dbReference type="OrthoDB" id="9820032at2"/>
<gene>
    <name evidence="2" type="ORF">TDSAC_0346</name>
</gene>
<dbReference type="EMBL" id="CP020921">
    <property type="protein sequence ID" value="AWB09723.1"/>
    <property type="molecule type" value="Genomic_DNA"/>
</dbReference>
<keyword evidence="3" id="KW-1185">Reference proteome</keyword>
<dbReference type="RefSeq" id="WP_108308408.1">
    <property type="nucleotide sequence ID" value="NZ_CP020921.1"/>
</dbReference>
<sequence>MQQILLILFYVNIAILIFSRLKLRPFLSLALFACIVLATRSYQVLPIYYLFDLNFLLALLSLSFVRTCVENIANGKENILFFAKIFLDMGESDGKITSLFSKWLFPFSSIPILYFFCVSGVDYLSYLYFFYPLMIASLIFYLVYILKEHRFEVMKALKEGEFLFYMFIFTTLSITYTYVDQVIGVAALIFVIIGFLRFKIDINAVKIDMYSTNSGVFYFLLLCVLLGYVAHYGYIEMFSDFVMNVTGAYYPYLYIAFSIISFFVGIFFGDLFFSVSTYLIFKYIGEMYFFDFRTVLVFCFLFYFIGDLVYKRYLYGMRFIWKEKLF</sequence>
<feature type="transmembrane region" description="Helical" evidence="1">
    <location>
        <begin position="288"/>
        <end position="306"/>
    </location>
</feature>
<keyword evidence="1" id="KW-1133">Transmembrane helix</keyword>
<reference evidence="2 3" key="1">
    <citation type="submission" date="2017-04" db="EMBL/GenBank/DDBJ databases">
        <title>Genomic insights into metabolism of Thermodesulfobium acidiphilum.</title>
        <authorList>
            <person name="Toshchakov S.V."/>
            <person name="Frolov E.N."/>
            <person name="Kublanov I.V."/>
            <person name="Samarov N.I."/>
            <person name="Novikov A."/>
            <person name="Lebedinsky A.V."/>
            <person name="Bonch-Osmolovskaya E.A."/>
            <person name="Chernyh N.A."/>
        </authorList>
    </citation>
    <scope>NUCLEOTIDE SEQUENCE [LARGE SCALE GENOMIC DNA]</scope>
    <source>
        <strain evidence="2 3">3127-1</strain>
    </source>
</reference>
<proteinExistence type="predicted"/>
<dbReference type="KEGG" id="taci:TDSAC_0346"/>
<dbReference type="Proteomes" id="UP000244792">
    <property type="component" value="Chromosome"/>
</dbReference>
<evidence type="ECO:0000256" key="1">
    <source>
        <dbReference type="SAM" id="Phobius"/>
    </source>
</evidence>
<feature type="transmembrane region" description="Helical" evidence="1">
    <location>
        <begin position="185"/>
        <end position="204"/>
    </location>
</feature>
<feature type="transmembrane region" description="Helical" evidence="1">
    <location>
        <begin position="103"/>
        <end position="121"/>
    </location>
</feature>
<feature type="transmembrane region" description="Helical" evidence="1">
    <location>
        <begin position="127"/>
        <end position="146"/>
    </location>
</feature>
<feature type="transmembrane region" description="Helical" evidence="1">
    <location>
        <begin position="21"/>
        <end position="41"/>
    </location>
</feature>
<keyword evidence="1" id="KW-0472">Membrane</keyword>
<organism evidence="2 3">
    <name type="scientific">Thermodesulfobium acidiphilum</name>
    <dbReference type="NCBI Taxonomy" id="1794699"/>
    <lineage>
        <taxon>Bacteria</taxon>
        <taxon>Pseudomonadati</taxon>
        <taxon>Thermodesulfobiota</taxon>
        <taxon>Thermodesulfobiia</taxon>
        <taxon>Thermodesulfobiales</taxon>
        <taxon>Thermodesulfobiaceae</taxon>
        <taxon>Thermodesulfobium</taxon>
    </lineage>
</organism>
<accession>A0A2R4VYV2</accession>
<feature type="transmembrane region" description="Helical" evidence="1">
    <location>
        <begin position="255"/>
        <end position="281"/>
    </location>
</feature>
<protein>
    <submittedName>
        <fullName evidence="2">Uncharacterized protein</fullName>
    </submittedName>
</protein>
<dbReference type="AlphaFoldDB" id="A0A2R4VYV2"/>
<feature type="transmembrane region" description="Helical" evidence="1">
    <location>
        <begin position="216"/>
        <end position="235"/>
    </location>
</feature>
<name>A0A2R4VYV2_THEAF</name>
<evidence type="ECO:0000313" key="2">
    <source>
        <dbReference type="EMBL" id="AWB09723.1"/>
    </source>
</evidence>
<keyword evidence="1" id="KW-0812">Transmembrane</keyword>
<evidence type="ECO:0000313" key="3">
    <source>
        <dbReference type="Proteomes" id="UP000244792"/>
    </source>
</evidence>